<dbReference type="PATRIC" id="fig|1434119.4.peg.4657"/>
<dbReference type="InterPro" id="IPR003593">
    <property type="entry name" value="AAA+_ATPase"/>
</dbReference>
<dbReference type="PROSITE" id="PS50893">
    <property type="entry name" value="ABC_TRANSPORTER_2"/>
    <property type="match status" value="1"/>
</dbReference>
<dbReference type="CDD" id="cd03230">
    <property type="entry name" value="ABC_DR_subfamily_A"/>
    <property type="match status" value="1"/>
</dbReference>
<reference evidence="6 7" key="1">
    <citation type="submission" date="2014-07" db="EMBL/GenBank/DDBJ databases">
        <title>Methanogenic archaea and the global carbon cycle.</title>
        <authorList>
            <person name="Henriksen J.R."/>
            <person name="Luke J."/>
            <person name="Reinhart S."/>
            <person name="Benedict M.N."/>
            <person name="Youngblut N.D."/>
            <person name="Metcalf M.E."/>
            <person name="Whitaker R.J."/>
            <person name="Metcalf W.W."/>
        </authorList>
    </citation>
    <scope>NUCLEOTIDE SEQUENCE [LARGE SCALE GENOMIC DNA]</scope>
    <source>
        <strain evidence="6 7">HI350</strain>
    </source>
</reference>
<dbReference type="HOGENOM" id="CLU_000604_1_2_2"/>
<dbReference type="InterPro" id="IPR003439">
    <property type="entry name" value="ABC_transporter-like_ATP-bd"/>
</dbReference>
<keyword evidence="2" id="KW-0813">Transport</keyword>
<comment type="similarity">
    <text evidence="1">Belongs to the ABC transporter superfamily.</text>
</comment>
<dbReference type="GO" id="GO:0016887">
    <property type="term" value="F:ATP hydrolysis activity"/>
    <property type="evidence" value="ECO:0007669"/>
    <property type="project" value="InterPro"/>
</dbReference>
<dbReference type="AlphaFoldDB" id="A0A0E3PI73"/>
<dbReference type="InterPro" id="IPR017871">
    <property type="entry name" value="ABC_transporter-like_CS"/>
</dbReference>
<dbReference type="InterPro" id="IPR027417">
    <property type="entry name" value="P-loop_NTPase"/>
</dbReference>
<sequence>MEKVLEIDNLTKRYGDLTAVDNVSLDIYEGDLIGLLGHNGAGKTTLLVMLAGLTMQTSGSIKVCGKDIEKNMMDLKKNISFLPDNTVYYENLTAKQNLEYFSELADADKSKVPELLELVGMGKWADKKVGEFSKGMIQRIGFAQALVKDPKVIFLDEPTSGLDPKARIEVNMLLKSLNDRGIAIVISSHVLSEIKGICSKIAIMKQGKLAAYDTFENLCKQEKSNCILLETKNVEKTASILKSRKEISFFQQGSVFKITSDTDIRESLDSMMNENNVPVLTLEYEKEDLYDIFEKYYQVA</sequence>
<evidence type="ECO:0000256" key="3">
    <source>
        <dbReference type="ARBA" id="ARBA00022741"/>
    </source>
</evidence>
<dbReference type="Gene3D" id="3.40.50.300">
    <property type="entry name" value="P-loop containing nucleotide triphosphate hydrolases"/>
    <property type="match status" value="1"/>
</dbReference>
<keyword evidence="3" id="KW-0547">Nucleotide-binding</keyword>
<gene>
    <name evidence="6" type="ORF">MSSIH_3583</name>
</gene>
<organism evidence="6 7">
    <name type="scientific">Methanosarcina siciliae HI350</name>
    <dbReference type="NCBI Taxonomy" id="1434119"/>
    <lineage>
        <taxon>Archaea</taxon>
        <taxon>Methanobacteriati</taxon>
        <taxon>Methanobacteriota</taxon>
        <taxon>Stenosarchaea group</taxon>
        <taxon>Methanomicrobia</taxon>
        <taxon>Methanosarcinales</taxon>
        <taxon>Methanosarcinaceae</taxon>
        <taxon>Methanosarcina</taxon>
    </lineage>
</organism>
<evidence type="ECO:0000259" key="5">
    <source>
        <dbReference type="PROSITE" id="PS50893"/>
    </source>
</evidence>
<feature type="domain" description="ABC transporter" evidence="5">
    <location>
        <begin position="5"/>
        <end position="231"/>
    </location>
</feature>
<dbReference type="RefSeq" id="WP_148706033.1">
    <property type="nucleotide sequence ID" value="NZ_CP009507.1"/>
</dbReference>
<dbReference type="SUPFAM" id="SSF52540">
    <property type="entry name" value="P-loop containing nucleoside triphosphate hydrolases"/>
    <property type="match status" value="1"/>
</dbReference>
<dbReference type="PANTHER" id="PTHR43335">
    <property type="entry name" value="ABC TRANSPORTER, ATP-BINDING PROTEIN"/>
    <property type="match status" value="1"/>
</dbReference>
<accession>A0A0E3PI73</accession>
<protein>
    <submittedName>
        <fullName evidence="6">ABC transporter</fullName>
    </submittedName>
</protein>
<keyword evidence="4" id="KW-0067">ATP-binding</keyword>
<dbReference type="KEGG" id="msz:MSSIH_3583"/>
<dbReference type="EMBL" id="CP009507">
    <property type="protein sequence ID" value="AKB34273.1"/>
    <property type="molecule type" value="Genomic_DNA"/>
</dbReference>
<evidence type="ECO:0000256" key="4">
    <source>
        <dbReference type="ARBA" id="ARBA00022840"/>
    </source>
</evidence>
<evidence type="ECO:0000256" key="1">
    <source>
        <dbReference type="ARBA" id="ARBA00005417"/>
    </source>
</evidence>
<evidence type="ECO:0000313" key="6">
    <source>
        <dbReference type="EMBL" id="AKB34273.1"/>
    </source>
</evidence>
<dbReference type="Pfam" id="PF00005">
    <property type="entry name" value="ABC_tran"/>
    <property type="match status" value="1"/>
</dbReference>
<name>A0A0E3PI73_9EURY</name>
<dbReference type="PANTHER" id="PTHR43335:SF4">
    <property type="entry name" value="ABC TRANSPORTER, ATP-BINDING PROTEIN"/>
    <property type="match status" value="1"/>
</dbReference>
<proteinExistence type="inferred from homology"/>
<evidence type="ECO:0000313" key="7">
    <source>
        <dbReference type="Proteomes" id="UP000033092"/>
    </source>
</evidence>
<dbReference type="Proteomes" id="UP000033092">
    <property type="component" value="Chromosome"/>
</dbReference>
<evidence type="ECO:0000256" key="2">
    <source>
        <dbReference type="ARBA" id="ARBA00022448"/>
    </source>
</evidence>
<dbReference type="PROSITE" id="PS00211">
    <property type="entry name" value="ABC_TRANSPORTER_1"/>
    <property type="match status" value="1"/>
</dbReference>
<dbReference type="SMART" id="SM00382">
    <property type="entry name" value="AAA"/>
    <property type="match status" value="1"/>
</dbReference>
<dbReference type="GO" id="GO:0005524">
    <property type="term" value="F:ATP binding"/>
    <property type="evidence" value="ECO:0007669"/>
    <property type="project" value="UniProtKB-KW"/>
</dbReference>
<dbReference type="GeneID" id="41607775"/>